<dbReference type="OrthoDB" id="2801544at2759"/>
<feature type="compositionally biased region" description="Low complexity" evidence="4">
    <location>
        <begin position="56"/>
        <end position="71"/>
    </location>
</feature>
<feature type="compositionally biased region" description="Polar residues" evidence="4">
    <location>
        <begin position="864"/>
        <end position="882"/>
    </location>
</feature>
<dbReference type="InterPro" id="IPR014001">
    <property type="entry name" value="Helicase_ATP-bd"/>
</dbReference>
<dbReference type="InterPro" id="IPR001650">
    <property type="entry name" value="Helicase_C-like"/>
</dbReference>
<accession>A0A0E1RZT5</accession>
<dbReference type="EMBL" id="GG704911">
    <property type="protein sequence ID" value="EAS36135.1"/>
    <property type="molecule type" value="Genomic_DNA"/>
</dbReference>
<feature type="compositionally biased region" description="Basic residues" evidence="4">
    <location>
        <begin position="1137"/>
        <end position="1147"/>
    </location>
</feature>
<feature type="region of interest" description="Disordered" evidence="4">
    <location>
        <begin position="1095"/>
        <end position="1172"/>
    </location>
</feature>
<dbReference type="GO" id="GO:0006281">
    <property type="term" value="P:DNA repair"/>
    <property type="evidence" value="ECO:0007669"/>
    <property type="project" value="TreeGrafter"/>
</dbReference>
<evidence type="ECO:0000256" key="1">
    <source>
        <dbReference type="ARBA" id="ARBA00022741"/>
    </source>
</evidence>
<evidence type="ECO:0000259" key="5">
    <source>
        <dbReference type="PROSITE" id="PS51194"/>
    </source>
</evidence>
<evidence type="ECO:0000256" key="4">
    <source>
        <dbReference type="SAM" id="MobiDB-lite"/>
    </source>
</evidence>
<dbReference type="VEuPathDB" id="FungiDB:CIMG_01489"/>
<dbReference type="Pfam" id="PF00271">
    <property type="entry name" value="Helicase_C"/>
    <property type="match status" value="1"/>
</dbReference>
<dbReference type="SUPFAM" id="SSF52540">
    <property type="entry name" value="P-loop containing nucleoside triphosphate hydrolases"/>
    <property type="match status" value="2"/>
</dbReference>
<dbReference type="CDD" id="cd18793">
    <property type="entry name" value="SF2_C_SNF"/>
    <property type="match status" value="1"/>
</dbReference>
<reference evidence="7" key="2">
    <citation type="journal article" date="2010" name="Genome Res.">
        <title>Population genomic sequencing of Coccidioides fungi reveals recent hybridization and transposon control.</title>
        <authorList>
            <person name="Neafsey D.E."/>
            <person name="Barker B.M."/>
            <person name="Sharpton T.J."/>
            <person name="Stajich J.E."/>
            <person name="Park D.J."/>
            <person name="Whiston E."/>
            <person name="Hung C.-Y."/>
            <person name="McMahan C."/>
            <person name="White J."/>
            <person name="Sykes S."/>
            <person name="Heiman D."/>
            <person name="Young S."/>
            <person name="Zeng Q."/>
            <person name="Abouelleil A."/>
            <person name="Aftuck L."/>
            <person name="Bessette D."/>
            <person name="Brown A."/>
            <person name="FitzGerald M."/>
            <person name="Lui A."/>
            <person name="Macdonald J.P."/>
            <person name="Priest M."/>
            <person name="Orbach M.J."/>
            <person name="Galgiani J.N."/>
            <person name="Kirkland T.N."/>
            <person name="Cole G.T."/>
            <person name="Birren B.W."/>
            <person name="Henn M.R."/>
            <person name="Taylor J.W."/>
            <person name="Rounsley S.D."/>
        </authorList>
    </citation>
    <scope>GENOME REANNOTATION</scope>
    <source>
        <strain evidence="7">RS</strain>
    </source>
</reference>
<keyword evidence="7" id="KW-1185">Reference proteome</keyword>
<feature type="region of interest" description="Disordered" evidence="4">
    <location>
        <begin position="1205"/>
        <end position="1225"/>
    </location>
</feature>
<feature type="domain" description="Helicase C-terminal" evidence="5">
    <location>
        <begin position="928"/>
        <end position="1084"/>
    </location>
</feature>
<dbReference type="GO" id="GO:0005634">
    <property type="term" value="C:nucleus"/>
    <property type="evidence" value="ECO:0007669"/>
    <property type="project" value="TreeGrafter"/>
</dbReference>
<dbReference type="AlphaFoldDB" id="A0A0E1RZT5"/>
<dbReference type="PROSITE" id="PS51194">
    <property type="entry name" value="HELICASE_CTER"/>
    <property type="match status" value="1"/>
</dbReference>
<dbReference type="InterPro" id="IPR038718">
    <property type="entry name" value="SNF2-like_sf"/>
</dbReference>
<feature type="region of interest" description="Disordered" evidence="4">
    <location>
        <begin position="1"/>
        <end position="83"/>
    </location>
</feature>
<keyword evidence="1" id="KW-0547">Nucleotide-binding</keyword>
<proteinExistence type="predicted"/>
<dbReference type="GO" id="GO:0008094">
    <property type="term" value="F:ATP-dependent activity, acting on DNA"/>
    <property type="evidence" value="ECO:0007669"/>
    <property type="project" value="TreeGrafter"/>
</dbReference>
<dbReference type="InterPro" id="IPR027417">
    <property type="entry name" value="P-loop_NTPase"/>
</dbReference>
<dbReference type="InterPro" id="IPR050628">
    <property type="entry name" value="SNF2_RAD54_helicase_TF"/>
</dbReference>
<protein>
    <submittedName>
        <fullName evidence="6">SNF2 family helicase</fullName>
    </submittedName>
</protein>
<feature type="compositionally biased region" description="Basic and acidic residues" evidence="4">
    <location>
        <begin position="853"/>
        <end position="863"/>
    </location>
</feature>
<dbReference type="Proteomes" id="UP000001261">
    <property type="component" value="Unassembled WGS sequence"/>
</dbReference>
<dbReference type="GO" id="GO:0005524">
    <property type="term" value="F:ATP binding"/>
    <property type="evidence" value="ECO:0007669"/>
    <property type="project" value="UniProtKB-KW"/>
</dbReference>
<evidence type="ECO:0000256" key="3">
    <source>
        <dbReference type="ARBA" id="ARBA00022840"/>
    </source>
</evidence>
<dbReference type="InParanoid" id="A0A0E1RZT5"/>
<feature type="region of interest" description="Disordered" evidence="4">
    <location>
        <begin position="842"/>
        <end position="887"/>
    </location>
</feature>
<feature type="compositionally biased region" description="Basic and acidic residues" evidence="4">
    <location>
        <begin position="1111"/>
        <end position="1128"/>
    </location>
</feature>
<keyword evidence="6" id="KW-0347">Helicase</keyword>
<dbReference type="Gene3D" id="3.40.50.300">
    <property type="entry name" value="P-loop containing nucleotide triphosphate hydrolases"/>
    <property type="match status" value="1"/>
</dbReference>
<evidence type="ECO:0000313" key="6">
    <source>
        <dbReference type="EMBL" id="EAS36135.1"/>
    </source>
</evidence>
<reference evidence="7" key="1">
    <citation type="journal article" date="2009" name="Genome Res.">
        <title>Comparative genomic analyses of the human fungal pathogens Coccidioides and their relatives.</title>
        <authorList>
            <person name="Sharpton T.J."/>
            <person name="Stajich J.E."/>
            <person name="Rounsley S.D."/>
            <person name="Gardner M.J."/>
            <person name="Wortman J.R."/>
            <person name="Jordar V.S."/>
            <person name="Maiti R."/>
            <person name="Kodira C.D."/>
            <person name="Neafsey D.E."/>
            <person name="Zeng Q."/>
            <person name="Hung C.-Y."/>
            <person name="McMahan C."/>
            <person name="Muszewska A."/>
            <person name="Grynberg M."/>
            <person name="Mandel M.A."/>
            <person name="Kellner E.M."/>
            <person name="Barker B.M."/>
            <person name="Galgiani J.N."/>
            <person name="Orbach M.J."/>
            <person name="Kirkland T.N."/>
            <person name="Cole G.T."/>
            <person name="Henn M.R."/>
            <person name="Birren B.W."/>
            <person name="Taylor J.W."/>
        </authorList>
    </citation>
    <scope>NUCLEOTIDE SEQUENCE [LARGE SCALE GENOMIC DNA]</scope>
    <source>
        <strain evidence="7">RS</strain>
    </source>
</reference>
<dbReference type="SMART" id="SM00487">
    <property type="entry name" value="DEXDc"/>
    <property type="match status" value="1"/>
</dbReference>
<evidence type="ECO:0000313" key="7">
    <source>
        <dbReference type="Proteomes" id="UP000001261"/>
    </source>
</evidence>
<dbReference type="GO" id="GO:0004386">
    <property type="term" value="F:helicase activity"/>
    <property type="evidence" value="ECO:0007669"/>
    <property type="project" value="UniProtKB-KW"/>
</dbReference>
<dbReference type="PANTHER" id="PTHR45626:SF51">
    <property type="entry name" value="SNF2-RELATED DOMAIN-CONTAINING PROTEIN"/>
    <property type="match status" value="1"/>
</dbReference>
<dbReference type="STRING" id="246410.A0A0E1RZT5"/>
<keyword evidence="2" id="KW-0378">Hydrolase</keyword>
<dbReference type="InterPro" id="IPR000330">
    <property type="entry name" value="SNF2_N"/>
</dbReference>
<dbReference type="InterPro" id="IPR049730">
    <property type="entry name" value="SNF2/RAD54-like_C"/>
</dbReference>
<dbReference type="Pfam" id="PF00176">
    <property type="entry name" value="SNF2-rel_dom"/>
    <property type="match status" value="1"/>
</dbReference>
<gene>
    <name evidence="6" type="ORF">CIMG_01489</name>
</gene>
<dbReference type="PANTHER" id="PTHR45626">
    <property type="entry name" value="TRANSCRIPTION TERMINATION FACTOR 2-RELATED"/>
    <property type="match status" value="1"/>
</dbReference>
<evidence type="ECO:0000256" key="2">
    <source>
        <dbReference type="ARBA" id="ARBA00022801"/>
    </source>
</evidence>
<dbReference type="Gene3D" id="3.40.50.10810">
    <property type="entry name" value="Tandem AAA-ATPase domain"/>
    <property type="match status" value="1"/>
</dbReference>
<dbReference type="CDD" id="cd18008">
    <property type="entry name" value="DEXDc_SHPRH-like"/>
    <property type="match status" value="1"/>
</dbReference>
<dbReference type="GO" id="GO:0016787">
    <property type="term" value="F:hydrolase activity"/>
    <property type="evidence" value="ECO:0007669"/>
    <property type="project" value="UniProtKB-KW"/>
</dbReference>
<sequence length="1271" mass="142857">MEFSLDGAVGQNLADEPHGAEFSELQFAIAESPKNEKPDDPSDDSSPPVHLASAFSSAPKSAISTPSSKSSCPPPPSRPPTKKELLLNNLDNFIPVGILKVFDPSSVTRSKDTDFLLAEVNKLLQAGWVRTSIYEDENYPGWKAIRIYVLPEDVGRSIIQRSSAAFRRSLRVVMSRLDTSPEAWTGNFDPLAEHSVNSKTEDESLFYIFNTLESPNPNVDSVPDFWARLAMASALKGNSDSDAGKNVGIRGLKTPLYPYQRRSVAFMIQKESEPGEYPDPRLQAFKGPTGRTYYYDREEGAITRDQRLYSGPCGGVLAETMGYGKTLICLAVILATKGYFPRIPSTHLQELHPVRAKTGSLFEMTASAVGRFSVPWKSYFEHLNDLGMHYVNCTRACEHSQGSYTVIQAPKSSNRMGIKSSYLRLASGTLVIVPPNLVDHWLHEIEKHTEGLKVLVLRDVSDRLPPADELLQYDIVLFARSRFEKEKAGFEHHWAIYDSPLKELHWLRIIVDEGHNFASSGGKSNAIHFLEMLHVERRWVVSGTPSDGMYGVEVSLASQETLPEMAMKDDERAAGILKSRKDASGIIDEELKNLDRLKRIVIDFLRLKPWANSRAQDRANWSKYMTPKGVDGKRTMATSLRSTLQSIVVRHRTEDINKDLVLPNLSNKVVYLEPTLHDKLSLNMFIFHLVVNAITSERTDRDYMFHPRNRKHLATLINNLRYAGFWWTGFDKKDVEVTLDVARKYLAANVDRMTRSDLDLLCEGIHIAEKTISCPSWNAFSQFDELGVFIRNFPEYARPMWSLDDSEEHQEPLLLGISQARDAQRFITARLCAEDPAEGIAGAGIKTKREMRRRLDNPTDLKSQRGSPTKPQAESAASNAKTNDYLIHRPRPEKLPKAQKFSRFKTLPAESPLAKAQVVATTSAKLSYLLDRVFELQKEEKIIIFYENNNNAFWVAEGLEMLGVEFRIYASTLKPKLKAEYLALFNNSECVRVLLMDVRQASHGLHLASASRIFIINPIWDPNIESQAIKRAHRISQMKPVYVETLVLKGTLEDKMLRRRKQMTNIEMLHAEKDLLDDRTMSSIIKEEGFIPVSEDEKDSESAYMKNKPGFFDRHKMPIPDNFNDKKPPRPLIQPSPRRRTPAKGKNKVSEPMPFLDSDVTPGSGRGNKRQITTTEEVVTDDGIVMMAPRTPGPRKRRATSHLTYSNAGNNENAVSSNGESSSPVLDISDIPGVFSTVHATSGPNNSLEDPFLAPDQPIVSASFFLSAPAN</sequence>
<name>A0A0E1RZT5_COCIM</name>
<dbReference type="GeneID" id="4567669"/>
<dbReference type="OMA" id="NLVDHWL"/>
<organism evidence="6 7">
    <name type="scientific">Coccidioides immitis (strain RS)</name>
    <name type="common">Valley fever fungus</name>
    <dbReference type="NCBI Taxonomy" id="246410"/>
    <lineage>
        <taxon>Eukaryota</taxon>
        <taxon>Fungi</taxon>
        <taxon>Dikarya</taxon>
        <taxon>Ascomycota</taxon>
        <taxon>Pezizomycotina</taxon>
        <taxon>Eurotiomycetes</taxon>
        <taxon>Eurotiomycetidae</taxon>
        <taxon>Onygenales</taxon>
        <taxon>Onygenaceae</taxon>
        <taxon>Coccidioides</taxon>
    </lineage>
</organism>
<dbReference type="RefSeq" id="XP_001247718.1">
    <property type="nucleotide sequence ID" value="XM_001247717.2"/>
</dbReference>
<dbReference type="KEGG" id="cim:CIMG_01489"/>
<keyword evidence="3" id="KW-0067">ATP-binding</keyword>
<feature type="compositionally biased region" description="Polar residues" evidence="4">
    <location>
        <begin position="1205"/>
        <end position="1224"/>
    </location>
</feature>